<proteinExistence type="predicted"/>
<feature type="region of interest" description="Disordered" evidence="1">
    <location>
        <begin position="168"/>
        <end position="198"/>
    </location>
</feature>
<feature type="compositionally biased region" description="Basic residues" evidence="1">
    <location>
        <begin position="450"/>
        <end position="459"/>
    </location>
</feature>
<gene>
    <name evidence="2" type="ORF">RDB_LOCUS90159</name>
</gene>
<feature type="compositionally biased region" description="Basic residues" evidence="1">
    <location>
        <begin position="482"/>
        <end position="491"/>
    </location>
</feature>
<sequence>MAPPKDKGKGKAPAYPSGSGIKDKNRRRQAEALARHYNKKKRRAELLKLLADNDEYSDDPLDDLESIDGRLSTDNEDELGNGPLGRSEAEWDAMRRANEAMSAELAHIRVMNNRHEQLTYAATPGASSSLSQARNSGPDPTNAAVARGVPALADPPAHPLVPVARGVPAIADPSSRPASRAQSAPPDDRDNRHFVPIPKHKAGTNIEDIQYKAGLGHDLVRWLEISNHIRDLMTRVGLDYTISWTHQDKSKLGILYALILKEAPELNIFQNGWATEWLVQNKFNNHRYYVGKRKRPRASIEGNDNEEGRRPAPAPPREPPPRQRKPTPQPESKPEPRPQTPAAEPTPPPRLSLSPPPPPLPQQPPSHRELTPPQLSLPLPSSNTPPPPPPPPELASSSRRGRSGGRGSHDRKSGTLGSRYSTRSRAAAVAAVEVETTAAVQEEIRQNKAAGRKKRKKQDRRSESPLCPLEDSEAAVQQNKATGRRKRKKQGRISDSPLRSFEDSDDGGRFTDED</sequence>
<feature type="compositionally biased region" description="Polar residues" evidence="1">
    <location>
        <begin position="415"/>
        <end position="424"/>
    </location>
</feature>
<dbReference type="AlphaFoldDB" id="A0A8H3GL24"/>
<feature type="region of interest" description="Disordered" evidence="1">
    <location>
        <begin position="124"/>
        <end position="145"/>
    </location>
</feature>
<evidence type="ECO:0000256" key="1">
    <source>
        <dbReference type="SAM" id="MobiDB-lite"/>
    </source>
</evidence>
<dbReference type="EMBL" id="CAJMWT010002793">
    <property type="protein sequence ID" value="CAE6454687.1"/>
    <property type="molecule type" value="Genomic_DNA"/>
</dbReference>
<feature type="region of interest" description="Disordered" evidence="1">
    <location>
        <begin position="1"/>
        <end position="37"/>
    </location>
</feature>
<feature type="compositionally biased region" description="Pro residues" evidence="1">
    <location>
        <begin position="344"/>
        <end position="364"/>
    </location>
</feature>
<comment type="caution">
    <text evidence="2">The sequence shown here is derived from an EMBL/GenBank/DDBJ whole genome shotgun (WGS) entry which is preliminary data.</text>
</comment>
<feature type="compositionally biased region" description="Low complexity" evidence="1">
    <location>
        <begin position="372"/>
        <end position="382"/>
    </location>
</feature>
<protein>
    <submittedName>
        <fullName evidence="2">Uncharacterized protein</fullName>
    </submittedName>
</protein>
<dbReference type="Proteomes" id="UP000663843">
    <property type="component" value="Unassembled WGS sequence"/>
</dbReference>
<dbReference type="OrthoDB" id="439808at2759"/>
<organism evidence="2 3">
    <name type="scientific">Rhizoctonia solani</name>
    <dbReference type="NCBI Taxonomy" id="456999"/>
    <lineage>
        <taxon>Eukaryota</taxon>
        <taxon>Fungi</taxon>
        <taxon>Dikarya</taxon>
        <taxon>Basidiomycota</taxon>
        <taxon>Agaricomycotina</taxon>
        <taxon>Agaricomycetes</taxon>
        <taxon>Cantharellales</taxon>
        <taxon>Ceratobasidiaceae</taxon>
        <taxon>Rhizoctonia</taxon>
    </lineage>
</organism>
<evidence type="ECO:0000313" key="2">
    <source>
        <dbReference type="EMBL" id="CAE6454687.1"/>
    </source>
</evidence>
<feature type="compositionally biased region" description="Low complexity" evidence="1">
    <location>
        <begin position="426"/>
        <end position="441"/>
    </location>
</feature>
<feature type="compositionally biased region" description="Pro residues" evidence="1">
    <location>
        <begin position="383"/>
        <end position="393"/>
    </location>
</feature>
<name>A0A8H3GL24_9AGAM</name>
<reference evidence="2" key="1">
    <citation type="submission" date="2021-01" db="EMBL/GenBank/DDBJ databases">
        <authorList>
            <person name="Kaushik A."/>
        </authorList>
    </citation>
    <scope>NUCLEOTIDE SEQUENCE</scope>
    <source>
        <strain evidence="2">AG2-2IIIB</strain>
    </source>
</reference>
<feature type="compositionally biased region" description="Polar residues" evidence="1">
    <location>
        <begin position="125"/>
        <end position="139"/>
    </location>
</feature>
<feature type="region of interest" description="Disordered" evidence="1">
    <location>
        <begin position="50"/>
        <end position="86"/>
    </location>
</feature>
<accession>A0A8H3GL24</accession>
<feature type="compositionally biased region" description="Basic and acidic residues" evidence="1">
    <location>
        <begin position="500"/>
        <end position="514"/>
    </location>
</feature>
<feature type="compositionally biased region" description="Low complexity" evidence="1">
    <location>
        <begin position="168"/>
        <end position="185"/>
    </location>
</feature>
<evidence type="ECO:0000313" key="3">
    <source>
        <dbReference type="Proteomes" id="UP000663843"/>
    </source>
</evidence>
<feature type="compositionally biased region" description="Acidic residues" evidence="1">
    <location>
        <begin position="52"/>
        <end position="66"/>
    </location>
</feature>
<feature type="region of interest" description="Disordered" evidence="1">
    <location>
        <begin position="294"/>
        <end position="514"/>
    </location>
</feature>